<dbReference type="PANTHER" id="PTHR12526:SF638">
    <property type="entry name" value="SPORE COAT PROTEIN SA"/>
    <property type="match status" value="1"/>
</dbReference>
<dbReference type="Proteomes" id="UP000469346">
    <property type="component" value="Unassembled WGS sequence"/>
</dbReference>
<dbReference type="InterPro" id="IPR028098">
    <property type="entry name" value="Glyco_trans_4-like_N"/>
</dbReference>
<feature type="domain" description="Glycosyltransferase subfamily 4-like N-terminal" evidence="1">
    <location>
        <begin position="12"/>
        <end position="153"/>
    </location>
</feature>
<comment type="caution">
    <text evidence="2">The sequence shown here is derived from an EMBL/GenBank/DDBJ whole genome shotgun (WGS) entry which is preliminary data.</text>
</comment>
<dbReference type="Pfam" id="PF13692">
    <property type="entry name" value="Glyco_trans_1_4"/>
    <property type="match status" value="1"/>
</dbReference>
<dbReference type="PANTHER" id="PTHR12526">
    <property type="entry name" value="GLYCOSYLTRANSFERASE"/>
    <property type="match status" value="1"/>
</dbReference>
<keyword evidence="2" id="KW-0808">Transferase</keyword>
<dbReference type="CDD" id="cd03808">
    <property type="entry name" value="GT4_CapM-like"/>
    <property type="match status" value="1"/>
</dbReference>
<sequence length="371" mass="40706">MKVVVAASYDRSLVTFRGPLIRAMIQGGHQVVAAAPVFSASSRRFLQDLGVTCVEVRMARTGVNPVPDLFTMAAYYRLLRKERPQLLLAYTVKPIVYGGMAARLAGIRGFFPMVTGLGYAFTGDAAGRRLVSTVVRHLYRAALKGSRAVFFQNPDDLEEFRRRGILGASARAVVINGSGVDLDDFAAVPLPREPVFFMAARLLKDKGVREYAEAARIVRRAHPEARFRLAGWLDRNPSAIKRDELAAWVEEGVLEYLGALEDVRPALAKARVYVLPSYREGTPRSVLEAMSMGRPVVTTDVPGCRETVIDGVSGFRVPARDPGALAAACLRFVEQPELADCMGREGRRLAEERYDVHKVNAVILETMGLAG</sequence>
<accession>A0A6N9TLF8</accession>
<dbReference type="SUPFAM" id="SSF53756">
    <property type="entry name" value="UDP-Glycosyltransferase/glycogen phosphorylase"/>
    <property type="match status" value="1"/>
</dbReference>
<gene>
    <name evidence="2" type="ORF">G3N55_03315</name>
</gene>
<proteinExistence type="predicted"/>
<name>A0A6N9TLF8_DISTH</name>
<dbReference type="AlphaFoldDB" id="A0A6N9TLF8"/>
<dbReference type="GO" id="GO:0016757">
    <property type="term" value="F:glycosyltransferase activity"/>
    <property type="evidence" value="ECO:0007669"/>
    <property type="project" value="TreeGrafter"/>
</dbReference>
<dbReference type="Gene3D" id="3.40.50.2000">
    <property type="entry name" value="Glycogen Phosphorylase B"/>
    <property type="match status" value="2"/>
</dbReference>
<dbReference type="Pfam" id="PF13477">
    <property type="entry name" value="Glyco_trans_4_2"/>
    <property type="match status" value="1"/>
</dbReference>
<evidence type="ECO:0000313" key="3">
    <source>
        <dbReference type="Proteomes" id="UP000469346"/>
    </source>
</evidence>
<reference evidence="2 3" key="1">
    <citation type="submission" date="2020-02" db="EMBL/GenBank/DDBJ databases">
        <title>Comparative genomics of sulfur disproportionating microorganisms.</title>
        <authorList>
            <person name="Ward L.M."/>
            <person name="Bertran E."/>
            <person name="Johnston D.T."/>
        </authorList>
    </citation>
    <scope>NUCLEOTIDE SEQUENCE [LARGE SCALE GENOMIC DNA]</scope>
    <source>
        <strain evidence="2 3">DSM 100025</strain>
    </source>
</reference>
<dbReference type="EMBL" id="JAAGRR010000022">
    <property type="protein sequence ID" value="NDY41878.1"/>
    <property type="molecule type" value="Genomic_DNA"/>
</dbReference>
<protein>
    <submittedName>
        <fullName evidence="2">Glycosyltransferase family 4 protein</fullName>
    </submittedName>
</protein>
<organism evidence="2 3">
    <name type="scientific">Dissulfurirhabdus thermomarina</name>
    <dbReference type="NCBI Taxonomy" id="1765737"/>
    <lineage>
        <taxon>Bacteria</taxon>
        <taxon>Deltaproteobacteria</taxon>
        <taxon>Dissulfurirhabdaceae</taxon>
        <taxon>Dissulfurirhabdus</taxon>
    </lineage>
</organism>
<keyword evidence="3" id="KW-1185">Reference proteome</keyword>
<evidence type="ECO:0000313" key="2">
    <source>
        <dbReference type="EMBL" id="NDY41878.1"/>
    </source>
</evidence>
<evidence type="ECO:0000259" key="1">
    <source>
        <dbReference type="Pfam" id="PF13477"/>
    </source>
</evidence>